<dbReference type="Proteomes" id="UP000676336">
    <property type="component" value="Unassembled WGS sequence"/>
</dbReference>
<feature type="compositionally biased region" description="Polar residues" evidence="1">
    <location>
        <begin position="7"/>
        <end position="16"/>
    </location>
</feature>
<dbReference type="EMBL" id="CAJOBJ010369004">
    <property type="protein sequence ID" value="CAF5222509.1"/>
    <property type="molecule type" value="Genomic_DNA"/>
</dbReference>
<accession>A0A8S3JUZ2</accession>
<feature type="region of interest" description="Disordered" evidence="1">
    <location>
        <begin position="1"/>
        <end position="58"/>
    </location>
</feature>
<sequence>PVLVRQSPIQGQQQNKLKQEEKHDNGSSFLDDNDDLGDLNSEKSDHHSSQISLRTIDE</sequence>
<evidence type="ECO:0000313" key="3">
    <source>
        <dbReference type="EMBL" id="CAF4680002.1"/>
    </source>
</evidence>
<dbReference type="EMBL" id="CAJOBH010103122">
    <property type="protein sequence ID" value="CAF4623348.1"/>
    <property type="molecule type" value="Genomic_DNA"/>
</dbReference>
<gene>
    <name evidence="2" type="ORF">BYL167_LOCUS41057</name>
    <name evidence="4" type="ORF">GIL414_LOCUS85107</name>
    <name evidence="3" type="ORF">SMN809_LOCUS42243</name>
</gene>
<name>A0A8S3JUZ2_9BILA</name>
<dbReference type="Proteomes" id="UP000681720">
    <property type="component" value="Unassembled WGS sequence"/>
</dbReference>
<dbReference type="EMBL" id="CAJOBI010121395">
    <property type="protein sequence ID" value="CAF4680002.1"/>
    <property type="molecule type" value="Genomic_DNA"/>
</dbReference>
<protein>
    <submittedName>
        <fullName evidence="4">Uncharacterized protein</fullName>
    </submittedName>
</protein>
<evidence type="ECO:0000313" key="5">
    <source>
        <dbReference type="Proteomes" id="UP000681720"/>
    </source>
</evidence>
<proteinExistence type="predicted"/>
<dbReference type="Proteomes" id="UP000681967">
    <property type="component" value="Unassembled WGS sequence"/>
</dbReference>
<feature type="compositionally biased region" description="Polar residues" evidence="1">
    <location>
        <begin position="49"/>
        <end position="58"/>
    </location>
</feature>
<evidence type="ECO:0000313" key="4">
    <source>
        <dbReference type="EMBL" id="CAF5222509.1"/>
    </source>
</evidence>
<evidence type="ECO:0000256" key="1">
    <source>
        <dbReference type="SAM" id="MobiDB-lite"/>
    </source>
</evidence>
<feature type="non-terminal residue" evidence="4">
    <location>
        <position position="1"/>
    </location>
</feature>
<evidence type="ECO:0000313" key="2">
    <source>
        <dbReference type="EMBL" id="CAF4623348.1"/>
    </source>
</evidence>
<organism evidence="4 5">
    <name type="scientific">Rotaria magnacalcarata</name>
    <dbReference type="NCBI Taxonomy" id="392030"/>
    <lineage>
        <taxon>Eukaryota</taxon>
        <taxon>Metazoa</taxon>
        <taxon>Spiralia</taxon>
        <taxon>Gnathifera</taxon>
        <taxon>Rotifera</taxon>
        <taxon>Eurotatoria</taxon>
        <taxon>Bdelloidea</taxon>
        <taxon>Philodinida</taxon>
        <taxon>Philodinidae</taxon>
        <taxon>Rotaria</taxon>
    </lineage>
</organism>
<dbReference type="AlphaFoldDB" id="A0A8S3JUZ2"/>
<comment type="caution">
    <text evidence="4">The sequence shown here is derived from an EMBL/GenBank/DDBJ whole genome shotgun (WGS) entry which is preliminary data.</text>
</comment>
<reference evidence="4" key="1">
    <citation type="submission" date="2021-02" db="EMBL/GenBank/DDBJ databases">
        <authorList>
            <person name="Nowell W R."/>
        </authorList>
    </citation>
    <scope>NUCLEOTIDE SEQUENCE</scope>
</reference>